<feature type="coiled-coil region" evidence="4">
    <location>
        <begin position="599"/>
        <end position="626"/>
    </location>
</feature>
<comment type="subcellular location">
    <subcellularLocation>
        <location evidence="1">Nucleus</location>
    </subcellularLocation>
</comment>
<dbReference type="PANTHER" id="PTHR15502:SF7">
    <property type="entry name" value="CALCINEURIN-BINDING PROTEIN CABIN-1"/>
    <property type="match status" value="1"/>
</dbReference>
<dbReference type="GO" id="GO:0031491">
    <property type="term" value="F:nucleosome binding"/>
    <property type="evidence" value="ECO:0007669"/>
    <property type="project" value="TreeGrafter"/>
</dbReference>
<feature type="compositionally biased region" description="Basic and acidic residues" evidence="5">
    <location>
        <begin position="340"/>
        <end position="362"/>
    </location>
</feature>
<dbReference type="GO" id="GO:0005634">
    <property type="term" value="C:nucleus"/>
    <property type="evidence" value="ECO:0007669"/>
    <property type="project" value="UniProtKB-SubCell"/>
</dbReference>
<dbReference type="OrthoDB" id="77564at2759"/>
<name>A0A8H2ZJ18_9SACH</name>
<comment type="caution">
    <text evidence="6">The sequence shown here is derived from an EMBL/GenBank/DDBJ whole genome shotgun (WGS) entry which is preliminary data.</text>
</comment>
<dbReference type="GO" id="GO:0000417">
    <property type="term" value="C:HIR complex"/>
    <property type="evidence" value="ECO:0007669"/>
    <property type="project" value="TreeGrafter"/>
</dbReference>
<dbReference type="InterPro" id="IPR033053">
    <property type="entry name" value="Hir3/CABIN1"/>
</dbReference>
<dbReference type="GO" id="GO:0006325">
    <property type="term" value="P:chromatin organization"/>
    <property type="evidence" value="ECO:0007669"/>
    <property type="project" value="InterPro"/>
</dbReference>
<feature type="region of interest" description="Disordered" evidence="5">
    <location>
        <begin position="331"/>
        <end position="364"/>
    </location>
</feature>
<evidence type="ECO:0000256" key="3">
    <source>
        <dbReference type="ARBA" id="ARBA00023242"/>
    </source>
</evidence>
<comment type="similarity">
    <text evidence="2">Belongs to the HIR3 family.</text>
</comment>
<accession>A0A8H2ZJ18</accession>
<evidence type="ECO:0000256" key="2">
    <source>
        <dbReference type="ARBA" id="ARBA00007335"/>
    </source>
</evidence>
<dbReference type="GeneID" id="64859572"/>
<evidence type="ECO:0000313" key="7">
    <source>
        <dbReference type="Proteomes" id="UP000644660"/>
    </source>
</evidence>
<sequence length="1672" mass="194818">MSSFNAINLAPQDDEVEAEEHTRELQIQEGFKIYEEALVLLNEKKFNGSNEKFEELFQLDVIVPDKWGVYRYSSPLLDRLRYLTYRNRGMYYYTYILENHASIDSSDVVNNILKVVENLIEAIQHDDPDIAVTNLLVQLFRGFKSKRLERLILECELSKDDNQLLLTGRRRKTLLPQMEMLVNQYCSLLTTFKEDNTLEFILANLPTKSYTENITEDSNVLKLNPILGKIEKMKTEDEDLMKSLDTFAIDINELNWENVVSSLSSLLPYSKTSNLLGRNSDPYNELEEPIEAIEFIVKPGIMLKEQMGIENINDNTVFTTTIQSAIATDNKSATDTQAVAHDKEKNVDHSDDTKKGLKRPAEGDTAAARIVQRASKRFKEKDTSIGGDKTYLSLEAHEKFLDEYGRIISELSYKVPFQVSDLSKESEATNQKFIWYHDLLQCLDHWNSTYTDIFTRGEPPRRKTAHVSANRDEILQLNVLLKTNILEEKNDICDVTEELVSNDLNKFIEAINAAKPHFHEARFSLLQYLLCNNNGERFVTKFMWCDELFKAIVILILGIERNLYEFLIYNKDKYWYFGLSILEILVNFLGDICEEMQITKAQSNKMNDLRSQRNKLERKINRWFLLLEYKDSTGKYIHNNLQLEWIRYCYIQMTNEITSKLLLHSLESLSSIIKKIENPTQINYPNYKHIPTLSKNSVRSQLSKINIIRNISLIESHENDFVNEEDIEKENLEHMKLLENILVKSLYPTDNSTSNDLDKEMVNFISESPFNLKAKLWEVLFLYYCNLNDVDASLRVYFNYIHLLRIGISSSQQSISLSETRVRKLLFILSAAGSTSLKMLEYLKNNKWDEPKLSIEHDVVQDIYDIFFVLYSIVYYETISLNDPNLTPFSHRAIKSYALVKDYLVSMGSILVYLFCWESYAQKIIEYKEFTVKYISLLHSFFGTVSFCDAANGFFLLLSENLLCRWAINGSYDSFKQVLWCRYHYLLNYESGNTEQHETKTTKMNKENALPLGIYLMRYQYKNSNPLLTPNNKSSIKQILDNIIETVGDPIVSDNHLLARNEYLFNNFLSKPITISLLKQALNGASLLTLTTPNDDLQNGMDAGIFYVASIQTMNLYKIKKKAMQARPSELDSIRRTLRNDILYNTKRFESWYLLGTCFSYIVEDDLIWTSDKISVIEKKRATADTQRKAILCYIMALSLYFEMDNPLQDDAIVVGQTFEALGNELISAYYKPMDKLSFSWNYSNKILELSEDRNVTESKTDKYTTISNFNIEQAIVLCFMKANHYLVASHRPTWWTDYNLSKMLFKINKKVYYKQAYDYILKSTITSTKMSSRSKDIIIEPHFYLINICYKMVSLGLVSSLDALGMISKDSEFLGQDDDFWISQNSGDPEGSKKQFYQKVITLLRHILSEDKKKLQHRPQFRIAKILYEEFQDTEMALIEMENMVSIKNSKNLINIWKPDFERPGKHFVYAYEYVIFYIKLCLEQKNFNDIAIIIKKLRRFGSGIAYVNDAIESSIRNYNMCIEKKLEICDKKYIETLFLQLSYQTFLKVSKALFEEFNVKDYTEEYIDGLRYAFQLKKGNNGIAFDNACLSIYFKCFYLPKLQGEMDKKTEFHIVQRDISESGVQVPEKTELVIKADNKMPTSPKQNGVKKRISKKEAFDRIRSLVDKFP</sequence>
<dbReference type="RefSeq" id="XP_041408337.1">
    <property type="nucleotide sequence ID" value="XM_041552403.1"/>
</dbReference>
<evidence type="ECO:0000256" key="1">
    <source>
        <dbReference type="ARBA" id="ARBA00004123"/>
    </source>
</evidence>
<evidence type="ECO:0000313" key="6">
    <source>
        <dbReference type="EMBL" id="CAB4256493.1"/>
    </source>
</evidence>
<dbReference type="PANTHER" id="PTHR15502">
    <property type="entry name" value="CALCINEURIN-BINDING PROTEIN CABIN 1-RELATED"/>
    <property type="match status" value="1"/>
</dbReference>
<protein>
    <submittedName>
        <fullName evidence="6">Similar to Saccharomyces cerevisiae YJR140C HIR3 Subunit of the HIR complex</fullName>
    </submittedName>
</protein>
<keyword evidence="7" id="KW-1185">Reference proteome</keyword>
<gene>
    <name evidence="6" type="ORF">KABA2_10S00374</name>
</gene>
<dbReference type="Proteomes" id="UP000644660">
    <property type="component" value="Unassembled WGS sequence"/>
</dbReference>
<keyword evidence="4" id="KW-0175">Coiled coil</keyword>
<proteinExistence type="inferred from homology"/>
<evidence type="ECO:0000256" key="4">
    <source>
        <dbReference type="SAM" id="Coils"/>
    </source>
</evidence>
<reference evidence="6 7" key="1">
    <citation type="submission" date="2020-05" db="EMBL/GenBank/DDBJ databases">
        <authorList>
            <person name="Casaregola S."/>
            <person name="Devillers H."/>
            <person name="Grondin C."/>
        </authorList>
    </citation>
    <scope>NUCLEOTIDE SEQUENCE [LARGE SCALE GENOMIC DNA]</scope>
    <source>
        <strain evidence="6 7">CLIB 1767</strain>
    </source>
</reference>
<dbReference type="EMBL" id="CAEFZW010000010">
    <property type="protein sequence ID" value="CAB4256493.1"/>
    <property type="molecule type" value="Genomic_DNA"/>
</dbReference>
<organism evidence="6 7">
    <name type="scientific">Maudiozyma barnettii</name>
    <dbReference type="NCBI Taxonomy" id="61262"/>
    <lineage>
        <taxon>Eukaryota</taxon>
        <taxon>Fungi</taxon>
        <taxon>Dikarya</taxon>
        <taxon>Ascomycota</taxon>
        <taxon>Saccharomycotina</taxon>
        <taxon>Saccharomycetes</taxon>
        <taxon>Saccharomycetales</taxon>
        <taxon>Saccharomycetaceae</taxon>
        <taxon>Maudiozyma</taxon>
    </lineage>
</organism>
<evidence type="ECO:0000256" key="5">
    <source>
        <dbReference type="SAM" id="MobiDB-lite"/>
    </source>
</evidence>
<keyword evidence="3" id="KW-0539">Nucleus</keyword>